<reference evidence="2 3" key="1">
    <citation type="submission" date="2018-03" db="EMBL/GenBank/DDBJ databases">
        <authorList>
            <person name="Keele B.F."/>
        </authorList>
    </citation>
    <scope>NUCLEOTIDE SEQUENCE [LARGE SCALE GENOMIC DNA]</scope>
    <source>
        <strain evidence="2 3">IB-3</strain>
    </source>
</reference>
<evidence type="ECO:0000313" key="2">
    <source>
        <dbReference type="EMBL" id="PUA81643.1"/>
    </source>
</evidence>
<dbReference type="GO" id="GO:0004722">
    <property type="term" value="F:protein serine/threonine phosphatase activity"/>
    <property type="evidence" value="ECO:0007669"/>
    <property type="project" value="InterPro"/>
</dbReference>
<protein>
    <submittedName>
        <fullName evidence="2">Serine/threonine-protein phosphatase</fullName>
    </submittedName>
</protein>
<comment type="caution">
    <text evidence="2">The sequence shown here is derived from an EMBL/GenBank/DDBJ whole genome shotgun (WGS) entry which is preliminary data.</text>
</comment>
<dbReference type="InterPro" id="IPR036457">
    <property type="entry name" value="PPM-type-like_dom_sf"/>
</dbReference>
<dbReference type="OrthoDB" id="9801841at2"/>
<dbReference type="SUPFAM" id="SSF81606">
    <property type="entry name" value="PP2C-like"/>
    <property type="match status" value="1"/>
</dbReference>
<dbReference type="Proteomes" id="UP000244867">
    <property type="component" value="Unassembled WGS sequence"/>
</dbReference>
<feature type="domain" description="PPM-type phosphatase" evidence="1">
    <location>
        <begin position="7"/>
        <end position="246"/>
    </location>
</feature>
<sequence length="272" mass="29282">MKPVDLHHGAASEVGHVRKVNEDSFLVAPPVFVVADGMGGHSGGDVASRIVVEEFARMVELGYDTRRGAESVAETLSRAQVRILQYGEAQRGTHPRWHAGTTCVAAVLVEDHEGTKWMLANLGDSRIYRFNDGELDQVSVDHSVVQELIDAGEITAEQAATHPERHVITRALGSPEGVAPDFFLLPLSAAERLLLCSDGISGMIEDKAIEDILDRVHDPRDAADALVQAALDAGGRDNATAVVVDVVGLVHDDSYDSERQRASLEDKLGARP</sequence>
<dbReference type="RefSeq" id="WP_108343535.1">
    <property type="nucleotide sequence ID" value="NZ_PYXZ01000002.1"/>
</dbReference>
<evidence type="ECO:0000313" key="3">
    <source>
        <dbReference type="Proteomes" id="UP000244867"/>
    </source>
</evidence>
<dbReference type="CDD" id="cd00143">
    <property type="entry name" value="PP2Cc"/>
    <property type="match status" value="1"/>
</dbReference>
<accession>A0A2R7YZ51</accession>
<dbReference type="Gene3D" id="3.60.40.10">
    <property type="entry name" value="PPM-type phosphatase domain"/>
    <property type="match status" value="1"/>
</dbReference>
<name>A0A2R7YZ51_9ACTN</name>
<dbReference type="InterPro" id="IPR015655">
    <property type="entry name" value="PP2C"/>
</dbReference>
<dbReference type="SMART" id="SM00331">
    <property type="entry name" value="PP2C_SIG"/>
    <property type="match status" value="1"/>
</dbReference>
<dbReference type="PROSITE" id="PS51746">
    <property type="entry name" value="PPM_2"/>
    <property type="match status" value="1"/>
</dbReference>
<dbReference type="SMART" id="SM00332">
    <property type="entry name" value="PP2Cc"/>
    <property type="match status" value="1"/>
</dbReference>
<keyword evidence="3" id="KW-1185">Reference proteome</keyword>
<dbReference type="InterPro" id="IPR001932">
    <property type="entry name" value="PPM-type_phosphatase-like_dom"/>
</dbReference>
<evidence type="ECO:0000259" key="1">
    <source>
        <dbReference type="PROSITE" id="PS51746"/>
    </source>
</evidence>
<dbReference type="PANTHER" id="PTHR47992">
    <property type="entry name" value="PROTEIN PHOSPHATASE"/>
    <property type="match status" value="1"/>
</dbReference>
<gene>
    <name evidence="2" type="ORF">C7S10_06095</name>
</gene>
<dbReference type="AlphaFoldDB" id="A0A2R7YZ51"/>
<dbReference type="EMBL" id="PYXZ01000002">
    <property type="protein sequence ID" value="PUA81643.1"/>
    <property type="molecule type" value="Genomic_DNA"/>
</dbReference>
<dbReference type="Pfam" id="PF13672">
    <property type="entry name" value="PP2C_2"/>
    <property type="match status" value="1"/>
</dbReference>
<proteinExistence type="predicted"/>
<organism evidence="2 3">
    <name type="scientific">Nocardioides currus</name>
    <dbReference type="NCBI Taxonomy" id="2133958"/>
    <lineage>
        <taxon>Bacteria</taxon>
        <taxon>Bacillati</taxon>
        <taxon>Actinomycetota</taxon>
        <taxon>Actinomycetes</taxon>
        <taxon>Propionibacteriales</taxon>
        <taxon>Nocardioidaceae</taxon>
        <taxon>Nocardioides</taxon>
    </lineage>
</organism>